<reference evidence="2 3" key="1">
    <citation type="submission" date="2019-11" db="EMBL/GenBank/DDBJ databases">
        <authorList>
            <person name="Dong K."/>
        </authorList>
    </citation>
    <scope>NUCLEOTIDE SEQUENCE [LARGE SCALE GENOMIC DNA]</scope>
    <source>
        <strain evidence="2 3">JCM 17370</strain>
    </source>
</reference>
<feature type="compositionally biased region" description="Basic and acidic residues" evidence="1">
    <location>
        <begin position="107"/>
        <end position="118"/>
    </location>
</feature>
<feature type="compositionally biased region" description="Basic and acidic residues" evidence="1">
    <location>
        <begin position="238"/>
        <end position="253"/>
    </location>
</feature>
<accession>A0A844H8P7</accession>
<feature type="region of interest" description="Disordered" evidence="1">
    <location>
        <begin position="106"/>
        <end position="157"/>
    </location>
</feature>
<dbReference type="RefSeq" id="WP_155064511.1">
    <property type="nucleotide sequence ID" value="NZ_WMIF01000012.1"/>
</dbReference>
<gene>
    <name evidence="2" type="ORF">GL279_10130</name>
</gene>
<organism evidence="2 3">
    <name type="scientific">Paracoccus limosus</name>
    <dbReference type="NCBI Taxonomy" id="913252"/>
    <lineage>
        <taxon>Bacteria</taxon>
        <taxon>Pseudomonadati</taxon>
        <taxon>Pseudomonadota</taxon>
        <taxon>Alphaproteobacteria</taxon>
        <taxon>Rhodobacterales</taxon>
        <taxon>Paracoccaceae</taxon>
        <taxon>Paracoccus</taxon>
    </lineage>
</organism>
<protein>
    <submittedName>
        <fullName evidence="2">Uncharacterized protein</fullName>
    </submittedName>
</protein>
<feature type="compositionally biased region" description="Low complexity" evidence="1">
    <location>
        <begin position="228"/>
        <end position="237"/>
    </location>
</feature>
<feature type="compositionally biased region" description="Basic and acidic residues" evidence="1">
    <location>
        <begin position="134"/>
        <end position="143"/>
    </location>
</feature>
<keyword evidence="3" id="KW-1185">Reference proteome</keyword>
<feature type="compositionally biased region" description="Basic and acidic residues" evidence="1">
    <location>
        <begin position="214"/>
        <end position="227"/>
    </location>
</feature>
<feature type="compositionally biased region" description="Basic residues" evidence="1">
    <location>
        <begin position="145"/>
        <end position="154"/>
    </location>
</feature>
<dbReference type="Proteomes" id="UP000442533">
    <property type="component" value="Unassembled WGS sequence"/>
</dbReference>
<proteinExistence type="predicted"/>
<sequence length="253" mass="27089">MRPTDKPAPHHPEPEGRVHLRPEADADSETRFGPRPVPEGHRAAAGPSESRRIPPSGQVSPDGTRAYPRPSQSAKWLVWGGTALAAAAATAGTVYAARHIAALIAGDGDRQPRPKPRDTQAPGFYRPAPTSRTAPERDHEAPRAQRPRPTRKARPNLMQEIQSNTASLSQGMDGVMQSLSSAVAGFRGVAGQASTIIRDFSDAAALVRDIIDAKPAPDRADEGERSASAHAARPAPQEAEREPALRDPRTHRL</sequence>
<dbReference type="EMBL" id="WMIF01000012">
    <property type="protein sequence ID" value="MTH34957.1"/>
    <property type="molecule type" value="Genomic_DNA"/>
</dbReference>
<feature type="region of interest" description="Disordered" evidence="1">
    <location>
        <begin position="1"/>
        <end position="72"/>
    </location>
</feature>
<feature type="compositionally biased region" description="Basic and acidic residues" evidence="1">
    <location>
        <begin position="1"/>
        <end position="42"/>
    </location>
</feature>
<feature type="region of interest" description="Disordered" evidence="1">
    <location>
        <begin position="214"/>
        <end position="253"/>
    </location>
</feature>
<evidence type="ECO:0000256" key="1">
    <source>
        <dbReference type="SAM" id="MobiDB-lite"/>
    </source>
</evidence>
<dbReference type="AlphaFoldDB" id="A0A844H8P7"/>
<evidence type="ECO:0000313" key="3">
    <source>
        <dbReference type="Proteomes" id="UP000442533"/>
    </source>
</evidence>
<evidence type="ECO:0000313" key="2">
    <source>
        <dbReference type="EMBL" id="MTH34957.1"/>
    </source>
</evidence>
<name>A0A844H8P7_9RHOB</name>
<comment type="caution">
    <text evidence="2">The sequence shown here is derived from an EMBL/GenBank/DDBJ whole genome shotgun (WGS) entry which is preliminary data.</text>
</comment>
<dbReference type="OrthoDB" id="7772402at2"/>